<dbReference type="Proteomes" id="UP001500418">
    <property type="component" value="Unassembled WGS sequence"/>
</dbReference>
<accession>A0ABN1RT55</accession>
<keyword evidence="2" id="KW-0521">NADP</keyword>
<evidence type="ECO:0000256" key="1">
    <source>
        <dbReference type="ARBA" id="ARBA00006328"/>
    </source>
</evidence>
<dbReference type="InterPro" id="IPR051164">
    <property type="entry name" value="NmrA-like_oxidored"/>
</dbReference>
<organism evidence="4 5">
    <name type="scientific">Streptomyces rhizosphaericus</name>
    <dbReference type="NCBI Taxonomy" id="114699"/>
    <lineage>
        <taxon>Bacteria</taxon>
        <taxon>Bacillati</taxon>
        <taxon>Actinomycetota</taxon>
        <taxon>Actinomycetes</taxon>
        <taxon>Kitasatosporales</taxon>
        <taxon>Streptomycetaceae</taxon>
        <taxon>Streptomyces</taxon>
        <taxon>Streptomyces violaceusniger group</taxon>
    </lineage>
</organism>
<dbReference type="Gene3D" id="3.40.50.720">
    <property type="entry name" value="NAD(P)-binding Rossmann-like Domain"/>
    <property type="match status" value="1"/>
</dbReference>
<dbReference type="EMBL" id="BAAAID010000164">
    <property type="protein sequence ID" value="GAA0962755.1"/>
    <property type="molecule type" value="Genomic_DNA"/>
</dbReference>
<dbReference type="Pfam" id="PF05368">
    <property type="entry name" value="NmrA"/>
    <property type="match status" value="1"/>
</dbReference>
<keyword evidence="5" id="KW-1185">Reference proteome</keyword>
<proteinExistence type="inferred from homology"/>
<comment type="similarity">
    <text evidence="1">Belongs to the NmrA-type oxidoreductase family.</text>
</comment>
<comment type="caution">
    <text evidence="4">The sequence shown here is derived from an EMBL/GenBank/DDBJ whole genome shotgun (WGS) entry which is preliminary data.</text>
</comment>
<sequence>MSDVIVVTGATGRQGGAVARALAKAGAQVRALVRDPSSPRARPLTQLGIPLFQGDLDEPESLKAALDGAYGIFSVQTPDLTGREPHAEVRRALSLAEAAAMAGVRQVVHTSVSGVSRPVDEDRWGVQMAHYWRSKAAAEAALRDVGAQFTTMVRPSTFLESFQRPSPYFAGRTSDRLLVACDPDAPRAFVAVDDIGAAAAAAFANPARFDGVELELAGAMASFRQIAAILSTAWDADITLTAGPAEARAAGLPEPFALLQEHLDTHPAPARPEYAHALGLHTTTIEEWARARP</sequence>
<evidence type="ECO:0000259" key="3">
    <source>
        <dbReference type="Pfam" id="PF05368"/>
    </source>
</evidence>
<dbReference type="InterPro" id="IPR036291">
    <property type="entry name" value="NAD(P)-bd_dom_sf"/>
</dbReference>
<evidence type="ECO:0000313" key="4">
    <source>
        <dbReference type="EMBL" id="GAA0962755.1"/>
    </source>
</evidence>
<name>A0ABN1RT55_9ACTN</name>
<evidence type="ECO:0000256" key="2">
    <source>
        <dbReference type="ARBA" id="ARBA00022857"/>
    </source>
</evidence>
<gene>
    <name evidence="4" type="ORF">GCM10009575_097880</name>
</gene>
<dbReference type="PANTHER" id="PTHR42748:SF7">
    <property type="entry name" value="NMRA LIKE REDOX SENSOR 1-RELATED"/>
    <property type="match status" value="1"/>
</dbReference>
<evidence type="ECO:0000313" key="5">
    <source>
        <dbReference type="Proteomes" id="UP001500418"/>
    </source>
</evidence>
<feature type="domain" description="NmrA-like" evidence="3">
    <location>
        <begin position="2"/>
        <end position="249"/>
    </location>
</feature>
<reference evidence="4 5" key="1">
    <citation type="journal article" date="2019" name="Int. J. Syst. Evol. Microbiol.">
        <title>The Global Catalogue of Microorganisms (GCM) 10K type strain sequencing project: providing services to taxonomists for standard genome sequencing and annotation.</title>
        <authorList>
            <consortium name="The Broad Institute Genomics Platform"/>
            <consortium name="The Broad Institute Genome Sequencing Center for Infectious Disease"/>
            <person name="Wu L."/>
            <person name="Ma J."/>
        </authorList>
    </citation>
    <scope>NUCLEOTIDE SEQUENCE [LARGE SCALE GENOMIC DNA]</scope>
    <source>
        <strain evidence="4 5">JCM 11444</strain>
    </source>
</reference>
<dbReference type="SUPFAM" id="SSF51735">
    <property type="entry name" value="NAD(P)-binding Rossmann-fold domains"/>
    <property type="match status" value="1"/>
</dbReference>
<protein>
    <recommendedName>
        <fullName evidence="3">NmrA-like domain-containing protein</fullName>
    </recommendedName>
</protein>
<dbReference type="InterPro" id="IPR008030">
    <property type="entry name" value="NmrA-like"/>
</dbReference>
<dbReference type="PANTHER" id="PTHR42748">
    <property type="entry name" value="NITROGEN METABOLITE REPRESSION PROTEIN NMRA FAMILY MEMBER"/>
    <property type="match status" value="1"/>
</dbReference>